<proteinExistence type="predicted"/>
<evidence type="ECO:0000313" key="1">
    <source>
        <dbReference type="EMBL" id="AJA42049.1"/>
    </source>
</evidence>
<name>A0A0D3MUY0_9CAUD</name>
<dbReference type="EMBL" id="KP027446">
    <property type="protein sequence ID" value="AJA42049.1"/>
    <property type="molecule type" value="Genomic_DNA"/>
</dbReference>
<organism evidence="1 2">
    <name type="scientific">Staphylococcus phage phiIPLA-RODI</name>
    <dbReference type="NCBI Taxonomy" id="1572703"/>
    <lineage>
        <taxon>Viruses</taxon>
        <taxon>Duplodnaviria</taxon>
        <taxon>Heunggongvirae</taxon>
        <taxon>Uroviricota</taxon>
        <taxon>Caudoviricetes</taxon>
        <taxon>Herelleviridae</taxon>
        <taxon>Twortvirinae</taxon>
        <taxon>Kayvirus</taxon>
        <taxon>Kayvirus rodi</taxon>
    </lineage>
</organism>
<evidence type="ECO:0000313" key="2">
    <source>
        <dbReference type="Proteomes" id="UP000032690"/>
    </source>
</evidence>
<accession>A0A0D3MUY0</accession>
<dbReference type="GeneID" id="26623195"/>
<dbReference type="RefSeq" id="YP_009195923.1">
    <property type="nucleotide sequence ID" value="NC_028765.1"/>
</dbReference>
<sequence length="334" mass="39424">MIYSDKVLGSHGERLVDSILGFNSMKYKREYSFKNSIGTKQRMDFLVEYQGKFYCIEYMGEQHYRQVFNLDFDRIKLLDRIKKEYCDSNNIIYIDISYKNRTLEKVYQILRNYFTEIKKPDTVEVYTTSLKFNGDINVYTKNGRYLYTGSYNDIINKYELTDSNFYKCLIGELNSTSGYKFSLEDEEQELERKTYVETRRIKKEESFKKAPRKTTSIAMYDLDKNEETIFKSIKECEIETGIKGVSSYLYGNIDRLTLNNKMFRLVDEEYKYTPEEARKRSQKKMIKGTHIVTGETVEGTVNEVARLINASAPNISKVLKGKSNSCKKYKFIYL</sequence>
<reference evidence="1 2" key="1">
    <citation type="journal article" date="2015" name="Appl. Environ. Microbiol.">
        <title>Two Phages, phiIPLA-RODI and phiIPLA-C1C, Lyse Mono- and Dual-Species Staphylococcal Biofilms.</title>
        <authorList>
            <person name="Gutierrez D."/>
            <person name="Vandenheuvel D."/>
            <person name="Martinez B."/>
            <person name="Rodriguez A."/>
            <person name="Lavigne R."/>
            <person name="Garcia P."/>
        </authorList>
    </citation>
    <scope>NUCLEOTIDE SEQUENCE [LARGE SCALE GENOMIC DNA]</scope>
</reference>
<keyword evidence="2" id="KW-1185">Reference proteome</keyword>
<dbReference type="KEGG" id="vg:26623195"/>
<dbReference type="Proteomes" id="UP000032690">
    <property type="component" value="Segment"/>
</dbReference>
<protein>
    <submittedName>
        <fullName evidence="1">Ioh</fullName>
    </submittedName>
</protein>